<gene>
    <name evidence="2" type="ORF">CA982_08085</name>
</gene>
<keyword evidence="1" id="KW-0812">Transmembrane</keyword>
<keyword evidence="1" id="KW-0472">Membrane</keyword>
<dbReference type="Proteomes" id="UP000194632">
    <property type="component" value="Unassembled WGS sequence"/>
</dbReference>
<feature type="transmembrane region" description="Helical" evidence="1">
    <location>
        <begin position="54"/>
        <end position="73"/>
    </location>
</feature>
<evidence type="ECO:0000313" key="2">
    <source>
        <dbReference type="EMBL" id="OUC79406.1"/>
    </source>
</evidence>
<dbReference type="RefSeq" id="WP_086534820.1">
    <property type="nucleotide sequence ID" value="NZ_NGFO01000007.1"/>
</dbReference>
<comment type="caution">
    <text evidence="2">The sequence shown here is derived from an EMBL/GenBank/DDBJ whole genome shotgun (WGS) entry which is preliminary data.</text>
</comment>
<organism evidence="2 3">
    <name type="scientific">Gordonia lacunae</name>
    <dbReference type="NCBI Taxonomy" id="417102"/>
    <lineage>
        <taxon>Bacteria</taxon>
        <taxon>Bacillati</taxon>
        <taxon>Actinomycetota</taxon>
        <taxon>Actinomycetes</taxon>
        <taxon>Mycobacteriales</taxon>
        <taxon>Gordoniaceae</taxon>
        <taxon>Gordonia</taxon>
    </lineage>
</organism>
<keyword evidence="1" id="KW-1133">Transmembrane helix</keyword>
<sequence length="91" mass="9887">MHSPEPPGVDVLGGRWGWVGIGRDRLDINDAFYVFVALPITISALIGPRSVWDVVVTVCGVILLVRAAIRVGLHVAGRLPTQRTRAPRHQA</sequence>
<protein>
    <submittedName>
        <fullName evidence="2">Uncharacterized protein</fullName>
    </submittedName>
</protein>
<evidence type="ECO:0000256" key="1">
    <source>
        <dbReference type="SAM" id="Phobius"/>
    </source>
</evidence>
<evidence type="ECO:0000313" key="3">
    <source>
        <dbReference type="Proteomes" id="UP000194632"/>
    </source>
</evidence>
<reference evidence="2 3" key="1">
    <citation type="submission" date="2017-05" db="EMBL/GenBank/DDBJ databases">
        <title>Biotechnological potential of actinobacteria isolated from South African environments.</title>
        <authorList>
            <person name="Le Roes-Hill M."/>
            <person name="Prins A."/>
            <person name="Durrell K.A."/>
        </authorList>
    </citation>
    <scope>NUCLEOTIDE SEQUENCE [LARGE SCALE GENOMIC DNA]</scope>
    <source>
        <strain evidence="2">BS2</strain>
    </source>
</reference>
<dbReference type="AlphaFoldDB" id="A0A243QCD5"/>
<name>A0A243QCD5_9ACTN</name>
<keyword evidence="3" id="KW-1185">Reference proteome</keyword>
<accession>A0A243QCD5</accession>
<proteinExistence type="predicted"/>
<dbReference type="EMBL" id="NGFO01000007">
    <property type="protein sequence ID" value="OUC79406.1"/>
    <property type="molecule type" value="Genomic_DNA"/>
</dbReference>